<dbReference type="EMBL" id="QUQM01000002">
    <property type="protein sequence ID" value="KAA8652361.1"/>
    <property type="molecule type" value="Genomic_DNA"/>
</dbReference>
<accession>A0A5M9MYZ8</accession>
<dbReference type="RefSeq" id="XP_033431722.1">
    <property type="nucleotide sequence ID" value="XM_033565965.1"/>
</dbReference>
<dbReference type="Proteomes" id="UP000324241">
    <property type="component" value="Unassembled WGS sequence"/>
</dbReference>
<dbReference type="AlphaFoldDB" id="A0A5M9MYZ8"/>
<gene>
    <name evidence="2" type="ORF">ATNIH1004_001265</name>
</gene>
<protein>
    <submittedName>
        <fullName evidence="2">Uncharacterized protein</fullName>
    </submittedName>
</protein>
<evidence type="ECO:0000313" key="3">
    <source>
        <dbReference type="Proteomes" id="UP000324241"/>
    </source>
</evidence>
<feature type="region of interest" description="Disordered" evidence="1">
    <location>
        <begin position="20"/>
        <end position="42"/>
    </location>
</feature>
<comment type="caution">
    <text evidence="2">The sequence shown here is derived from an EMBL/GenBank/DDBJ whole genome shotgun (WGS) entry which is preliminary data.</text>
</comment>
<dbReference type="GeneID" id="54323967"/>
<feature type="compositionally biased region" description="Polar residues" evidence="1">
    <location>
        <begin position="20"/>
        <end position="29"/>
    </location>
</feature>
<proteinExistence type="predicted"/>
<evidence type="ECO:0000256" key="1">
    <source>
        <dbReference type="SAM" id="MobiDB-lite"/>
    </source>
</evidence>
<name>A0A5M9MYZ8_9EURO</name>
<sequence>MRFSVSEMVPTASKTVLSRTLRGASSNRVSPMLRPQEVSTDDCPSPIQFETVLRIYSPLRDQDGRMIFSGMQPGSEVKAAQELYRECFQNVIYTPDWNTIYFTIHDALLADLQIPSVI</sequence>
<organism evidence="2 3">
    <name type="scientific">Aspergillus tanneri</name>
    <dbReference type="NCBI Taxonomy" id="1220188"/>
    <lineage>
        <taxon>Eukaryota</taxon>
        <taxon>Fungi</taxon>
        <taxon>Dikarya</taxon>
        <taxon>Ascomycota</taxon>
        <taxon>Pezizomycotina</taxon>
        <taxon>Eurotiomycetes</taxon>
        <taxon>Eurotiomycetidae</taxon>
        <taxon>Eurotiales</taxon>
        <taxon>Aspergillaceae</taxon>
        <taxon>Aspergillus</taxon>
        <taxon>Aspergillus subgen. Circumdati</taxon>
    </lineage>
</organism>
<dbReference type="VEuPathDB" id="FungiDB:EYZ11_006460"/>
<reference evidence="2 3" key="1">
    <citation type="submission" date="2019-08" db="EMBL/GenBank/DDBJ databases">
        <title>The genome sequence of a newly discovered highly antifungal drug resistant Aspergillus species, Aspergillus tanneri NIH 1004.</title>
        <authorList>
            <person name="Mounaud S."/>
            <person name="Singh I."/>
            <person name="Joardar V."/>
            <person name="Pakala S."/>
            <person name="Pakala S."/>
            <person name="Venepally P."/>
            <person name="Chung J.K."/>
            <person name="Losada L."/>
            <person name="Nierman W.C."/>
        </authorList>
    </citation>
    <scope>NUCLEOTIDE SEQUENCE [LARGE SCALE GENOMIC DNA]</scope>
    <source>
        <strain evidence="2 3">NIH1004</strain>
    </source>
</reference>
<evidence type="ECO:0000313" key="2">
    <source>
        <dbReference type="EMBL" id="KAA8652361.1"/>
    </source>
</evidence>